<feature type="compositionally biased region" description="Basic and acidic residues" evidence="1">
    <location>
        <begin position="1"/>
        <end position="11"/>
    </location>
</feature>
<name>A0A4Z2IJR6_9TELE</name>
<keyword evidence="3" id="KW-1185">Reference proteome</keyword>
<sequence>MKSKEAVEQPEKTPLGQMERNPDMLSGERKAESSAVCGARRGEGEKSFQLFDYLSTQRARDYRHAVASAKPRRRAFSKSLIVFFSSTPPNRFLAPLSQSIIACLGSMPAV</sequence>
<organism evidence="2 3">
    <name type="scientific">Liparis tanakae</name>
    <name type="common">Tanaka's snailfish</name>
    <dbReference type="NCBI Taxonomy" id="230148"/>
    <lineage>
        <taxon>Eukaryota</taxon>
        <taxon>Metazoa</taxon>
        <taxon>Chordata</taxon>
        <taxon>Craniata</taxon>
        <taxon>Vertebrata</taxon>
        <taxon>Euteleostomi</taxon>
        <taxon>Actinopterygii</taxon>
        <taxon>Neopterygii</taxon>
        <taxon>Teleostei</taxon>
        <taxon>Neoteleostei</taxon>
        <taxon>Acanthomorphata</taxon>
        <taxon>Eupercaria</taxon>
        <taxon>Perciformes</taxon>
        <taxon>Cottioidei</taxon>
        <taxon>Cottales</taxon>
        <taxon>Liparidae</taxon>
        <taxon>Liparis</taxon>
    </lineage>
</organism>
<dbReference type="Proteomes" id="UP000314294">
    <property type="component" value="Unassembled WGS sequence"/>
</dbReference>
<protein>
    <submittedName>
        <fullName evidence="2">Uncharacterized protein</fullName>
    </submittedName>
</protein>
<dbReference type="AlphaFoldDB" id="A0A4Z2IJR6"/>
<feature type="region of interest" description="Disordered" evidence="1">
    <location>
        <begin position="1"/>
        <end position="38"/>
    </location>
</feature>
<evidence type="ECO:0000313" key="2">
    <source>
        <dbReference type="EMBL" id="TNN78037.1"/>
    </source>
</evidence>
<comment type="caution">
    <text evidence="2">The sequence shown here is derived from an EMBL/GenBank/DDBJ whole genome shotgun (WGS) entry which is preliminary data.</text>
</comment>
<evidence type="ECO:0000256" key="1">
    <source>
        <dbReference type="SAM" id="MobiDB-lite"/>
    </source>
</evidence>
<dbReference type="EMBL" id="SRLO01000077">
    <property type="protein sequence ID" value="TNN78037.1"/>
    <property type="molecule type" value="Genomic_DNA"/>
</dbReference>
<accession>A0A4Z2IJR6</accession>
<gene>
    <name evidence="2" type="ORF">EYF80_011791</name>
</gene>
<reference evidence="2 3" key="1">
    <citation type="submission" date="2019-03" db="EMBL/GenBank/DDBJ databases">
        <title>First draft genome of Liparis tanakae, snailfish: a comprehensive survey of snailfish specific genes.</title>
        <authorList>
            <person name="Kim W."/>
            <person name="Song I."/>
            <person name="Jeong J.-H."/>
            <person name="Kim D."/>
            <person name="Kim S."/>
            <person name="Ryu S."/>
            <person name="Song J.Y."/>
            <person name="Lee S.K."/>
        </authorList>
    </citation>
    <scope>NUCLEOTIDE SEQUENCE [LARGE SCALE GENOMIC DNA]</scope>
    <source>
        <tissue evidence="2">Muscle</tissue>
    </source>
</reference>
<feature type="compositionally biased region" description="Basic and acidic residues" evidence="1">
    <location>
        <begin position="20"/>
        <end position="32"/>
    </location>
</feature>
<proteinExistence type="predicted"/>
<evidence type="ECO:0000313" key="3">
    <source>
        <dbReference type="Proteomes" id="UP000314294"/>
    </source>
</evidence>